<name>A0ABT3HEP6_9HYPH</name>
<dbReference type="CDD" id="cd08497">
    <property type="entry name" value="MbnE-like"/>
    <property type="match status" value="1"/>
</dbReference>
<organism evidence="6 7">
    <name type="scientific">Rhodobium gokarnense</name>
    <dbReference type="NCBI Taxonomy" id="364296"/>
    <lineage>
        <taxon>Bacteria</taxon>
        <taxon>Pseudomonadati</taxon>
        <taxon>Pseudomonadota</taxon>
        <taxon>Alphaproteobacteria</taxon>
        <taxon>Hyphomicrobiales</taxon>
        <taxon>Rhodobiaceae</taxon>
        <taxon>Rhodobium</taxon>
    </lineage>
</organism>
<feature type="chain" id="PRO_5045527381" evidence="4">
    <location>
        <begin position="25"/>
        <end position="628"/>
    </location>
</feature>
<evidence type="ECO:0000256" key="1">
    <source>
        <dbReference type="ARBA" id="ARBA00004418"/>
    </source>
</evidence>
<feature type="domain" description="Solute-binding protein family 5" evidence="5">
    <location>
        <begin position="116"/>
        <end position="531"/>
    </location>
</feature>
<dbReference type="InterPro" id="IPR039424">
    <property type="entry name" value="SBP_5"/>
</dbReference>
<keyword evidence="7" id="KW-1185">Reference proteome</keyword>
<evidence type="ECO:0000313" key="6">
    <source>
        <dbReference type="EMBL" id="MCW2308746.1"/>
    </source>
</evidence>
<accession>A0ABT3HEP6</accession>
<sequence length="628" mass="71354">MTLSRALTAALVGFLAIGAATAPADTAHADDAQSGKAPPWRHATALIGEPKRPEGFKQFDYVNPDAPKGGIVRLSSIGSFDSFNPILSKGDAAPGILLIYESLAATALDEADTSTMYGQIAEALQYPDDYAWVKYRLRPEARWHDGKPITPEDVVWSFEKTIELNPGQRFYYSHVTKAEVTGEHEVTFTFDQTGNRELPHIVGQLTVLPKHWWTGTDANGNTRDISKTTLEPPVGSGPYRIGTFDAGRSITYQRVDDYWGKDLPFGIGQNNFDEIRYEVFLDRTVLLEAFKGDQYDWRSENSAKAWATGYDFPAVRDGRVVLEKFPDKASGIMQAFVPNLRLEKFSDWRVRRALNLAWDFETANRTLFYNEYKRIDSYFAGTKLASSGVPEGRELEILEEVRGLVPDELFTEPYSNPVAGDPTKLRQNLREALRLLKEAGWEFKGRQLVNTKTGEPFTIEYLGIDPDFERIVLPYAQNLKKIGIELKMRIVDTSQYINRLRSFDFEMITFSWPESLSPGNEQRDFWGSEAASNPASRNFAGIKDEAVDKMIERVIFAKDRADLVAATHALDRVLLWNNFMTPQYYVDYDRTARWDRFGRPQTLPEFTHGFPTIWWYDEEKAEKTGKPS</sequence>
<dbReference type="Pfam" id="PF00496">
    <property type="entry name" value="SBP_bac_5"/>
    <property type="match status" value="1"/>
</dbReference>
<dbReference type="EMBL" id="JAOQNS010000009">
    <property type="protein sequence ID" value="MCW2308746.1"/>
    <property type="molecule type" value="Genomic_DNA"/>
</dbReference>
<dbReference type="Proteomes" id="UP001209755">
    <property type="component" value="Unassembled WGS sequence"/>
</dbReference>
<dbReference type="PANTHER" id="PTHR30290">
    <property type="entry name" value="PERIPLASMIC BINDING COMPONENT OF ABC TRANSPORTER"/>
    <property type="match status" value="1"/>
</dbReference>
<evidence type="ECO:0000256" key="2">
    <source>
        <dbReference type="ARBA" id="ARBA00005695"/>
    </source>
</evidence>
<evidence type="ECO:0000313" key="7">
    <source>
        <dbReference type="Proteomes" id="UP001209755"/>
    </source>
</evidence>
<comment type="similarity">
    <text evidence="2">Belongs to the bacterial solute-binding protein 5 family.</text>
</comment>
<gene>
    <name evidence="6" type="ORF">M2319_003095</name>
</gene>
<dbReference type="PANTHER" id="PTHR30290:SF64">
    <property type="entry name" value="ABC TRANSPORTER PERIPLASMIC BINDING PROTEIN"/>
    <property type="match status" value="1"/>
</dbReference>
<evidence type="ECO:0000256" key="3">
    <source>
        <dbReference type="ARBA" id="ARBA00022729"/>
    </source>
</evidence>
<feature type="signal peptide" evidence="4">
    <location>
        <begin position="1"/>
        <end position="24"/>
    </location>
</feature>
<dbReference type="InterPro" id="IPR030678">
    <property type="entry name" value="Peptide/Ni-bd"/>
</dbReference>
<comment type="caution">
    <text evidence="6">The sequence shown here is derived from an EMBL/GenBank/DDBJ whole genome shotgun (WGS) entry which is preliminary data.</text>
</comment>
<dbReference type="Gene3D" id="3.10.105.10">
    <property type="entry name" value="Dipeptide-binding Protein, Domain 3"/>
    <property type="match status" value="1"/>
</dbReference>
<dbReference type="PIRSF" id="PIRSF002741">
    <property type="entry name" value="MppA"/>
    <property type="match status" value="1"/>
</dbReference>
<keyword evidence="3 4" id="KW-0732">Signal</keyword>
<dbReference type="SUPFAM" id="SSF53850">
    <property type="entry name" value="Periplasmic binding protein-like II"/>
    <property type="match status" value="1"/>
</dbReference>
<dbReference type="RefSeq" id="WP_264602359.1">
    <property type="nucleotide sequence ID" value="NZ_JAOQNS010000009.1"/>
</dbReference>
<dbReference type="Gene3D" id="3.40.190.10">
    <property type="entry name" value="Periplasmic binding protein-like II"/>
    <property type="match status" value="1"/>
</dbReference>
<protein>
    <submittedName>
        <fullName evidence="6">Microcin C transport system substrate-binding protein</fullName>
    </submittedName>
</protein>
<evidence type="ECO:0000256" key="4">
    <source>
        <dbReference type="SAM" id="SignalP"/>
    </source>
</evidence>
<reference evidence="7" key="1">
    <citation type="submission" date="2023-07" db="EMBL/GenBank/DDBJ databases">
        <title>Genome sequencing of Purple Non-Sulfur Bacteria from various extreme environments.</title>
        <authorList>
            <person name="Mayer M."/>
        </authorList>
    </citation>
    <scope>NUCLEOTIDE SEQUENCE [LARGE SCALE GENOMIC DNA]</scope>
    <source>
        <strain evidence="7">DSM 17935</strain>
    </source>
</reference>
<evidence type="ECO:0000259" key="5">
    <source>
        <dbReference type="Pfam" id="PF00496"/>
    </source>
</evidence>
<proteinExistence type="inferred from homology"/>
<comment type="subcellular location">
    <subcellularLocation>
        <location evidence="1">Periplasm</location>
    </subcellularLocation>
</comment>
<dbReference type="InterPro" id="IPR000914">
    <property type="entry name" value="SBP_5_dom"/>
</dbReference>